<dbReference type="Proteomes" id="UP000681967">
    <property type="component" value="Unassembled WGS sequence"/>
</dbReference>
<dbReference type="Gene3D" id="3.60.10.10">
    <property type="entry name" value="Endonuclease/exonuclease/phosphatase"/>
    <property type="match status" value="1"/>
</dbReference>
<accession>A0A816GWH3</accession>
<dbReference type="SUPFAM" id="SSF56219">
    <property type="entry name" value="DNase I-like"/>
    <property type="match status" value="1"/>
</dbReference>
<keyword evidence="8" id="KW-0539">Nucleus</keyword>
<comment type="caution">
    <text evidence="13">The sequence shown here is derived from an EMBL/GenBank/DDBJ whole genome shotgun (WGS) entry which is preliminary data.</text>
</comment>
<evidence type="ECO:0000256" key="5">
    <source>
        <dbReference type="ARBA" id="ARBA00022679"/>
    </source>
</evidence>
<dbReference type="GO" id="GO:0006397">
    <property type="term" value="P:mRNA processing"/>
    <property type="evidence" value="ECO:0007669"/>
    <property type="project" value="UniProtKB-KW"/>
</dbReference>
<dbReference type="Pfam" id="PF04928">
    <property type="entry name" value="PAP_central"/>
    <property type="match status" value="1"/>
</dbReference>
<gene>
    <name evidence="17" type="ORF">BYL167_LOCUS9658</name>
    <name evidence="15" type="ORF">GIL414_LOCUS3525</name>
    <name evidence="13" type="ORF">KQP761_LOCUS36131</name>
    <name evidence="14" type="ORF">MBJ925_LOCUS39133</name>
    <name evidence="16" type="ORF">SMN809_LOCUS6751</name>
</gene>
<keyword evidence="4" id="KW-0507">mRNA processing</keyword>
<evidence type="ECO:0000313" key="14">
    <source>
        <dbReference type="EMBL" id="CAF2266578.1"/>
    </source>
</evidence>
<comment type="subcellular location">
    <subcellularLocation>
        <location evidence="1">Nucleus</location>
    </subcellularLocation>
</comment>
<evidence type="ECO:0000313" key="13">
    <source>
        <dbReference type="EMBL" id="CAF1679202.1"/>
    </source>
</evidence>
<evidence type="ECO:0000256" key="6">
    <source>
        <dbReference type="ARBA" id="ARBA00022741"/>
    </source>
</evidence>
<comment type="similarity">
    <text evidence="2">Belongs to the poly(A) polymerase family.</text>
</comment>
<dbReference type="OrthoDB" id="10263155at2759"/>
<dbReference type="InterPro" id="IPR007012">
    <property type="entry name" value="PolA_pol_cen_dom"/>
</dbReference>
<name>A0A816GWH3_9BILA</name>
<dbReference type="Pfam" id="PF13563">
    <property type="entry name" value="2_5_RNA_ligase2"/>
    <property type="match status" value="1"/>
</dbReference>
<dbReference type="EMBL" id="CAJNRE010021982">
    <property type="protein sequence ID" value="CAF2266578.1"/>
    <property type="molecule type" value="Genomic_DNA"/>
</dbReference>
<dbReference type="Proteomes" id="UP000663824">
    <property type="component" value="Unassembled WGS sequence"/>
</dbReference>
<proteinExistence type="inferred from homology"/>
<feature type="domain" description="Endonuclease/exonuclease/phosphatase" evidence="10">
    <location>
        <begin position="281"/>
        <end position="442"/>
    </location>
</feature>
<evidence type="ECO:0000259" key="12">
    <source>
        <dbReference type="Pfam" id="PF04928"/>
    </source>
</evidence>
<dbReference type="EC" id="2.7.7.19" evidence="3"/>
<reference evidence="13" key="1">
    <citation type="submission" date="2021-02" db="EMBL/GenBank/DDBJ databases">
        <authorList>
            <person name="Nowell W R."/>
        </authorList>
    </citation>
    <scope>NUCLEOTIDE SEQUENCE</scope>
</reference>
<dbReference type="PANTHER" id="PTHR10682:SF10">
    <property type="entry name" value="POLYNUCLEOTIDE ADENYLYLTRANSFERASE"/>
    <property type="match status" value="1"/>
</dbReference>
<keyword evidence="5" id="KW-0808">Transferase</keyword>
<protein>
    <recommendedName>
        <fullName evidence="3">polynucleotide adenylyltransferase</fullName>
        <ecNumber evidence="3">2.7.7.19</ecNumber>
    </recommendedName>
</protein>
<comment type="catalytic activity">
    <reaction evidence="9">
        <text>RNA(n) + ATP = RNA(n)-3'-adenine ribonucleotide + diphosphate</text>
        <dbReference type="Rhea" id="RHEA:11332"/>
        <dbReference type="Rhea" id="RHEA-COMP:14527"/>
        <dbReference type="Rhea" id="RHEA-COMP:17347"/>
        <dbReference type="ChEBI" id="CHEBI:30616"/>
        <dbReference type="ChEBI" id="CHEBI:33019"/>
        <dbReference type="ChEBI" id="CHEBI:140395"/>
        <dbReference type="ChEBI" id="CHEBI:173115"/>
        <dbReference type="EC" id="2.7.7.19"/>
    </reaction>
</comment>
<evidence type="ECO:0000256" key="3">
    <source>
        <dbReference type="ARBA" id="ARBA00012388"/>
    </source>
</evidence>
<dbReference type="Gene3D" id="1.10.1410.10">
    <property type="match status" value="1"/>
</dbReference>
<dbReference type="GO" id="GO:0005524">
    <property type="term" value="F:ATP binding"/>
    <property type="evidence" value="ECO:0007669"/>
    <property type="project" value="UniProtKB-KW"/>
</dbReference>
<dbReference type="InterPro" id="IPR005135">
    <property type="entry name" value="Endo/exonuclease/phosphatase"/>
</dbReference>
<dbReference type="EMBL" id="CAJOBH010002806">
    <property type="protein sequence ID" value="CAF3924279.1"/>
    <property type="molecule type" value="Genomic_DNA"/>
</dbReference>
<dbReference type="Gene3D" id="3.90.1140.10">
    <property type="entry name" value="Cyclic phosphodiesterase"/>
    <property type="match status" value="1"/>
</dbReference>
<dbReference type="Pfam" id="PF03372">
    <property type="entry name" value="Exo_endo_phos"/>
    <property type="match status" value="1"/>
</dbReference>
<dbReference type="EMBL" id="CAJOBI010001864">
    <property type="protein sequence ID" value="CAF3903233.1"/>
    <property type="molecule type" value="Genomic_DNA"/>
</dbReference>
<keyword evidence="6" id="KW-0547">Nucleotide-binding</keyword>
<evidence type="ECO:0000313" key="15">
    <source>
        <dbReference type="EMBL" id="CAF3843356.1"/>
    </source>
</evidence>
<keyword evidence="7" id="KW-0067">ATP-binding</keyword>
<dbReference type="Proteomes" id="UP000663834">
    <property type="component" value="Unassembled WGS sequence"/>
</dbReference>
<evidence type="ECO:0000313" key="17">
    <source>
        <dbReference type="EMBL" id="CAF3924279.1"/>
    </source>
</evidence>
<evidence type="ECO:0000313" key="18">
    <source>
        <dbReference type="Proteomes" id="UP000663834"/>
    </source>
</evidence>
<dbReference type="Proteomes" id="UP000681720">
    <property type="component" value="Unassembled WGS sequence"/>
</dbReference>
<dbReference type="GO" id="GO:1990817">
    <property type="term" value="F:poly(A) RNA polymerase activity"/>
    <property type="evidence" value="ECO:0007669"/>
    <property type="project" value="UniProtKB-EC"/>
</dbReference>
<feature type="domain" description="Poly(A) polymerase central" evidence="12">
    <location>
        <begin position="905"/>
        <end position="1049"/>
    </location>
</feature>
<dbReference type="SUPFAM" id="SSF81631">
    <property type="entry name" value="PAP/OAS1 substrate-binding domain"/>
    <property type="match status" value="1"/>
</dbReference>
<sequence>MEKNNNTSTTITDELNSLRSILRSDDHLQILPSGDYGQVRIKLDHDIQISFFFDLLNTSNKPFTINNLYDPRINQSSNKCPLDKNQWTNIRKYFDELIQQSNESTSLQSVIQSSQDYLVSIMTRNQKSRRNKTKSTKVSTEEDVSVLANKFRHSDLIFSRILHDKTIDRSQVVIGYEDRFIGIQEIPFNEFKRVHEHEYGIPLHRIRHFKINGNIVWDRSKRLDLITGSQQLNAISDDDFQSADFTPGLYYFDQSLQQWTECSYIPLTSDDPRISSTNETCQQRYQAILDTLKSVLPDVICLQEVTKRFLNLLLNELRFQQNNYYVIIMKSITNSHEEKSYGQLMIMKNFRPRSFSICPLDLAEDDDVSVTTALTRKPTLTKELIIARFGLNAKVTIDLVNLHLHSDLARNATEKRCQALRNLFRTMKTNNYMLIGDFNFGDAHIKEQNILAMYENDIHDLWKEMYRLDENPGFTFDPLRNICAQITSQSQRSRRLDRYLIHTLYNLSYSIEHLSMIATDTISIDPFNNNDNQRINLYDHYALQLIIDFRTRSISHRSALVILPTTNKKPLIASCRTHYRSSNNLWPSHINLLWPFYYLNDCQDDQEDILLKLRLLLCQYSPFSLKINEIDSFVENNVCFLKCDEQSTNHLRQLHEQLARLFSYCFKNILNKSFEFPVPYLYILQRPHDNDTTPFHIVHQIPLGPVLQPIHYRQLNSVHTKLQEFFQTMNLYETHESYKTKQDKFEKLSSCFQQIFNKDTLHCFTHSFLPYGSFRIGINGQDVDTVFLLNEIKPTNSETTFDGTLHQLKQDANALNKHIVNLLETQINGNFKEEIIYCMKIEALFPIISILFNDQTKVEIFVQIELNDEQSIECKAVNDSHSPGSIHGVYDMERLLVYTRSPPIFQHLLTYIRTWAQHVGLYGQVYGYLGGYAWAVLCACICHKYLSPIKSLLTIQEFSIDEFFSLVKSFFSTFAQFNWSTDVFCLYPKSYKPIIYAGRPSVYQRGSMRIISPSPPFNNAARSTKKSTRDLIIQGFQHVIQLLDSISTFTTEDKLNALKQILELNNNFPNEKMESIVQLTISSENADELDSWIGWIKSHLSFFFSDCEEACHYTFQPQSAIEYQSNKSVALYAIAFQVDSIALKQSQKFITRLQKFTDQVNSFLNRTNSMKFSHQIISKDDWKHERMKLKSQRINQ</sequence>
<evidence type="ECO:0000256" key="7">
    <source>
        <dbReference type="ARBA" id="ARBA00022840"/>
    </source>
</evidence>
<evidence type="ECO:0000256" key="2">
    <source>
        <dbReference type="ARBA" id="ARBA00010912"/>
    </source>
</evidence>
<dbReference type="Proteomes" id="UP000676336">
    <property type="component" value="Unassembled WGS sequence"/>
</dbReference>
<evidence type="ECO:0000256" key="4">
    <source>
        <dbReference type="ARBA" id="ARBA00022664"/>
    </source>
</evidence>
<dbReference type="EMBL" id="CAJNOW010020419">
    <property type="protein sequence ID" value="CAF1679202.1"/>
    <property type="molecule type" value="Genomic_DNA"/>
</dbReference>
<dbReference type="AlphaFoldDB" id="A0A816GWH3"/>
<dbReference type="Pfam" id="PF04457">
    <property type="entry name" value="MJ1316"/>
    <property type="match status" value="1"/>
</dbReference>
<evidence type="ECO:0000256" key="9">
    <source>
        <dbReference type="ARBA" id="ARBA00048830"/>
    </source>
</evidence>
<evidence type="ECO:0000313" key="16">
    <source>
        <dbReference type="EMBL" id="CAF3903233.1"/>
    </source>
</evidence>
<dbReference type="InterPro" id="IPR040459">
    <property type="entry name" value="MJ1316"/>
</dbReference>
<evidence type="ECO:0000256" key="1">
    <source>
        <dbReference type="ARBA" id="ARBA00004123"/>
    </source>
</evidence>
<dbReference type="EMBL" id="CAJOBJ010000777">
    <property type="protein sequence ID" value="CAF3843356.1"/>
    <property type="molecule type" value="Genomic_DNA"/>
</dbReference>
<feature type="domain" description="MJ1316 RNA cyclic group end recognition" evidence="11">
    <location>
        <begin position="152"/>
        <end position="219"/>
    </location>
</feature>
<organism evidence="13 18">
    <name type="scientific">Rotaria magnacalcarata</name>
    <dbReference type="NCBI Taxonomy" id="392030"/>
    <lineage>
        <taxon>Eukaryota</taxon>
        <taxon>Metazoa</taxon>
        <taxon>Spiralia</taxon>
        <taxon>Gnathifera</taxon>
        <taxon>Rotifera</taxon>
        <taxon>Eurotatoria</taxon>
        <taxon>Bdelloidea</taxon>
        <taxon>Philodinida</taxon>
        <taxon>Philodinidae</taxon>
        <taxon>Rotaria</taxon>
    </lineage>
</organism>
<evidence type="ECO:0000259" key="10">
    <source>
        <dbReference type="Pfam" id="PF03372"/>
    </source>
</evidence>
<evidence type="ECO:0000259" key="11">
    <source>
        <dbReference type="Pfam" id="PF04457"/>
    </source>
</evidence>
<dbReference type="PANTHER" id="PTHR10682">
    <property type="entry name" value="POLY A POLYMERASE"/>
    <property type="match status" value="1"/>
</dbReference>
<dbReference type="GO" id="GO:0005634">
    <property type="term" value="C:nucleus"/>
    <property type="evidence" value="ECO:0007669"/>
    <property type="project" value="UniProtKB-SubCell"/>
</dbReference>
<dbReference type="InterPro" id="IPR036691">
    <property type="entry name" value="Endo/exonu/phosph_ase_sf"/>
</dbReference>
<evidence type="ECO:0000256" key="8">
    <source>
        <dbReference type="ARBA" id="ARBA00023242"/>
    </source>
</evidence>